<dbReference type="Proteomes" id="UP000799092">
    <property type="component" value="Unassembled WGS sequence"/>
</dbReference>
<dbReference type="RefSeq" id="WP_153737388.1">
    <property type="nucleotide sequence ID" value="NZ_WJNG01000011.1"/>
</dbReference>
<accession>A0A6A8DDJ0</accession>
<comment type="caution">
    <text evidence="1">The sequence shown here is derived from an EMBL/GenBank/DDBJ whole genome shotgun (WGS) entry which is preliminary data.</text>
</comment>
<dbReference type="Pfam" id="PF14151">
    <property type="entry name" value="YfhD"/>
    <property type="match status" value="1"/>
</dbReference>
<dbReference type="AlphaFoldDB" id="A0A6A8DDJ0"/>
<dbReference type="InterPro" id="IPR025435">
    <property type="entry name" value="YfhD-like"/>
</dbReference>
<gene>
    <name evidence="1" type="ORF">GH741_13945</name>
</gene>
<reference evidence="1" key="1">
    <citation type="submission" date="2019-11" db="EMBL/GenBank/DDBJ databases">
        <authorList>
            <person name="Li J."/>
        </authorList>
    </citation>
    <scope>NUCLEOTIDE SEQUENCE</scope>
    <source>
        <strain evidence="1">B6B</strain>
    </source>
</reference>
<dbReference type="OrthoDB" id="2973280at2"/>
<protein>
    <submittedName>
        <fullName evidence="1">YfhD family protein</fullName>
    </submittedName>
</protein>
<keyword evidence="2" id="KW-1185">Reference proteome</keyword>
<evidence type="ECO:0000313" key="1">
    <source>
        <dbReference type="EMBL" id="MRH43775.1"/>
    </source>
</evidence>
<name>A0A6A8DDJ0_9BACI</name>
<organism evidence="1 2">
    <name type="scientific">Aquibacillus halophilus</name>
    <dbReference type="NCBI Taxonomy" id="930132"/>
    <lineage>
        <taxon>Bacteria</taxon>
        <taxon>Bacillati</taxon>
        <taxon>Bacillota</taxon>
        <taxon>Bacilli</taxon>
        <taxon>Bacillales</taxon>
        <taxon>Bacillaceae</taxon>
        <taxon>Aquibacillus</taxon>
    </lineage>
</organism>
<evidence type="ECO:0000313" key="2">
    <source>
        <dbReference type="Proteomes" id="UP000799092"/>
    </source>
</evidence>
<dbReference type="EMBL" id="WJNG01000011">
    <property type="protein sequence ID" value="MRH43775.1"/>
    <property type="molecule type" value="Genomic_DNA"/>
</dbReference>
<proteinExistence type="predicted"/>
<sequence>MDKKDKKSQVKIEKAEDVEFSYELADSEDLEAVERMKKADQRAQQKSE</sequence>